<dbReference type="OrthoDB" id="3078176at2"/>
<evidence type="ECO:0000313" key="4">
    <source>
        <dbReference type="Proteomes" id="UP000305792"/>
    </source>
</evidence>
<accession>A0A4S8P0F6</accession>
<feature type="transmembrane region" description="Helical" evidence="2">
    <location>
        <begin position="174"/>
        <end position="195"/>
    </location>
</feature>
<dbReference type="Proteomes" id="UP000305792">
    <property type="component" value="Unassembled WGS sequence"/>
</dbReference>
<gene>
    <name evidence="3" type="ORF">E9998_23155</name>
</gene>
<dbReference type="RefSeq" id="WP_136532082.1">
    <property type="nucleotide sequence ID" value="NZ_STGX01000022.1"/>
</dbReference>
<keyword evidence="2" id="KW-0812">Transmembrane</keyword>
<keyword evidence="2" id="KW-1133">Transmembrane helix</keyword>
<evidence type="ECO:0000313" key="3">
    <source>
        <dbReference type="EMBL" id="THV23497.1"/>
    </source>
</evidence>
<proteinExistence type="predicted"/>
<feature type="region of interest" description="Disordered" evidence="1">
    <location>
        <begin position="1"/>
        <end position="23"/>
    </location>
</feature>
<name>A0A4S8P0F6_9ACTN</name>
<feature type="compositionally biased region" description="Polar residues" evidence="1">
    <location>
        <begin position="1"/>
        <end position="10"/>
    </location>
</feature>
<dbReference type="AlphaFoldDB" id="A0A4S8P0F6"/>
<evidence type="ECO:0000256" key="2">
    <source>
        <dbReference type="SAM" id="Phobius"/>
    </source>
</evidence>
<keyword evidence="2" id="KW-0472">Membrane</keyword>
<organism evidence="3 4">
    <name type="scientific">Glycomyces paridis</name>
    <dbReference type="NCBI Taxonomy" id="2126555"/>
    <lineage>
        <taxon>Bacteria</taxon>
        <taxon>Bacillati</taxon>
        <taxon>Actinomycetota</taxon>
        <taxon>Actinomycetes</taxon>
        <taxon>Glycomycetales</taxon>
        <taxon>Glycomycetaceae</taxon>
        <taxon>Glycomyces</taxon>
    </lineage>
</organism>
<comment type="caution">
    <text evidence="3">The sequence shown here is derived from an EMBL/GenBank/DDBJ whole genome shotgun (WGS) entry which is preliminary data.</text>
</comment>
<feature type="transmembrane region" description="Helical" evidence="2">
    <location>
        <begin position="133"/>
        <end position="154"/>
    </location>
</feature>
<reference evidence="3 4" key="1">
    <citation type="journal article" date="2018" name="Int. J. Syst. Evol. Microbiol.">
        <title>Glycomyces paridis sp. nov., isolated from the medicinal plant Paris polyphylla.</title>
        <authorList>
            <person name="Fang X.M."/>
            <person name="Bai J.L."/>
            <person name="Su J."/>
            <person name="Zhao L.L."/>
            <person name="Liu H.Y."/>
            <person name="Ma B.P."/>
            <person name="Zhang Y.Q."/>
            <person name="Yu L.Y."/>
        </authorList>
    </citation>
    <scope>NUCLEOTIDE SEQUENCE [LARGE SCALE GENOMIC DNA]</scope>
    <source>
        <strain evidence="3 4">CPCC 204357</strain>
    </source>
</reference>
<feature type="transmembrane region" description="Helical" evidence="2">
    <location>
        <begin position="101"/>
        <end position="121"/>
    </location>
</feature>
<sequence>MHQTPSQTRSAPPPTTRVVPPSATTRHLCAGALTDRVYRKQILDTVYHSPERAVAPNHGADGARVLAHAKAAHGLEVARHAVAAAILGCMALTVLNTAVPPGFLLALVVWGLIGLAVHSAVDHDLFGGIGPIPLLVAAGAFAALFFVGPVLQAVQSAGTSSGFGSTTTAETPSSTAGATLMVLWLIALAVANTSFDVMRAKRINALADNEDRPLSDARIDEVRRVQSSNEVVNYSPYRHPFVGAGKRIATWQFAMPLRPDGAPSEEDWPSFDTAALNAHIRGAVAELAADRGHSRHLPGLELSDQVYISGADTTFPAHTLGDLTRMRLPDTFGGVQADPTGPIRHFLRCQAVSWDGELVTTIFIHTAIQGQTLYMEFHSFSLPPTKEEYHIFGRGSIDSDTRVGIAAATGLTGVPLAIVAAPIGAAKAAIAAIRNRHSAAGRGSDDSGALASIRELGSDAKPHHYFQSRDSVKYTEILEAQLLESVKGFLRGRVDLQQLDGFAQTIVNNGIVNYGQVNAGAVGKGATAVVGAVGNNARGSAAK</sequence>
<protein>
    <submittedName>
        <fullName evidence="3">Uncharacterized protein</fullName>
    </submittedName>
</protein>
<evidence type="ECO:0000256" key="1">
    <source>
        <dbReference type="SAM" id="MobiDB-lite"/>
    </source>
</evidence>
<dbReference type="EMBL" id="STGX01000022">
    <property type="protein sequence ID" value="THV23497.1"/>
    <property type="molecule type" value="Genomic_DNA"/>
</dbReference>
<keyword evidence="4" id="KW-1185">Reference proteome</keyword>